<comment type="similarity">
    <text evidence="4">Belongs to the alanine racemase family.</text>
</comment>
<protein>
    <recommendedName>
        <fullName evidence="4">Alanine racemase</fullName>
        <ecNumber evidence="4">5.1.1.1</ecNumber>
    </recommendedName>
</protein>
<dbReference type="Proteomes" id="UP000681035">
    <property type="component" value="Chromosome"/>
</dbReference>
<dbReference type="AlphaFoldDB" id="A0A810Q460"/>
<comment type="catalytic activity">
    <reaction evidence="4">
        <text>L-alanine = D-alanine</text>
        <dbReference type="Rhea" id="RHEA:20249"/>
        <dbReference type="ChEBI" id="CHEBI:57416"/>
        <dbReference type="ChEBI" id="CHEBI:57972"/>
        <dbReference type="EC" id="5.1.1.1"/>
    </reaction>
</comment>
<dbReference type="SMART" id="SM01005">
    <property type="entry name" value="Ala_racemase_C"/>
    <property type="match status" value="1"/>
</dbReference>
<keyword evidence="10" id="KW-1185">Reference proteome</keyword>
<dbReference type="NCBIfam" id="TIGR00492">
    <property type="entry name" value="alr"/>
    <property type="match status" value="1"/>
</dbReference>
<keyword evidence="3 4" id="KW-0413">Isomerase</keyword>
<dbReference type="GO" id="GO:0030170">
    <property type="term" value="F:pyridoxal phosphate binding"/>
    <property type="evidence" value="ECO:0007669"/>
    <property type="project" value="UniProtKB-UniRule"/>
</dbReference>
<feature type="active site" description="Proton acceptor; specific for L-alanine" evidence="4">
    <location>
        <position position="585"/>
    </location>
</feature>
<feature type="transmembrane region" description="Helical" evidence="7">
    <location>
        <begin position="12"/>
        <end position="28"/>
    </location>
</feature>
<feature type="transmembrane region" description="Helical" evidence="7">
    <location>
        <begin position="139"/>
        <end position="160"/>
    </location>
</feature>
<dbReference type="FunFam" id="3.20.20.10:FF:000002">
    <property type="entry name" value="Alanine racemase"/>
    <property type="match status" value="1"/>
</dbReference>
<evidence type="ECO:0000256" key="3">
    <source>
        <dbReference type="ARBA" id="ARBA00023235"/>
    </source>
</evidence>
<dbReference type="Pfam" id="PF01168">
    <property type="entry name" value="Ala_racemase_N"/>
    <property type="match status" value="1"/>
</dbReference>
<feature type="transmembrane region" description="Helical" evidence="7">
    <location>
        <begin position="40"/>
        <end position="61"/>
    </location>
</feature>
<evidence type="ECO:0000256" key="7">
    <source>
        <dbReference type="SAM" id="Phobius"/>
    </source>
</evidence>
<dbReference type="Gene3D" id="2.40.37.10">
    <property type="entry name" value="Lyase, Ornithine Decarboxylase, Chain A, domain 1"/>
    <property type="match status" value="1"/>
</dbReference>
<feature type="active site" description="Proton acceptor; specific for D-alanine" evidence="4">
    <location>
        <position position="359"/>
    </location>
</feature>
<dbReference type="HAMAP" id="MF_01201">
    <property type="entry name" value="Ala_racemase"/>
    <property type="match status" value="1"/>
</dbReference>
<sequence length="693" mass="76015">MRTAKKTVPTLDLFRLAAVLLVVMNHTSPLADVSAMADFWLTRVLARVAVPFFLMTTGYFLSRNHWAGVGRQLKKLCLLYGVCILLYLPVNLYAGSFTGPADVLRKLLVDGTFYHLWYFPATILGIVIARWLSRLGHRVALPVAALLYLIGLGGDSYYGLVSQIPLLRTLYDGIFTLCGYTRNGLFFAPLFLLLGVAGRRWNQKLSLAGFFLSLAAMSAEGLWLHRMDVQRHDSMYLALPLCIVCLFSLLLGRNKGESRKVREFSTAVYVLHPLCIVLVRGAAKLLGLGEMLIENSVLHFIVVLALSALLSAPCLLRLQKKPSPTARAWREVDLAALGHNAQVLWNTLAPGTELMAVVKAEAYGHGGAVTARTLQRAGVRAFAVACLAEGIALRKAGIRGTILILAYTSPEETPLLTRWHLTQTVADIDHGRALAARGRRVHVHLALDTGMHRLGILAENRKEILEAFRLPNLVVDGVFSHLYVSDSLEAEDVAYTQEQLTLFYDTVAWLRTAEYDPGKVHIQSSYGLWNLPAQPCDYVRAGIALYGVRSDDAPVQRSLDLRPVLSLRARVASIRTVQAGESAGYGRVFQAEQETKLAVVTIGYADGLPRDLPQRGGQVLIQGRRCPMVGRMCMDQLLVDVSDLSEVAPGDTVTIIGRDGGQVIRAEELAACCGTITNELLSRLGMRLPIVSG</sequence>
<dbReference type="Pfam" id="PF01757">
    <property type="entry name" value="Acyl_transf_3"/>
    <property type="match status" value="1"/>
</dbReference>
<dbReference type="Pfam" id="PF00842">
    <property type="entry name" value="Ala_racemase_C"/>
    <property type="match status" value="1"/>
</dbReference>
<feature type="transmembrane region" description="Helical" evidence="7">
    <location>
        <begin position="205"/>
        <end position="223"/>
    </location>
</feature>
<keyword evidence="7" id="KW-1133">Transmembrane helix</keyword>
<dbReference type="GO" id="GO:0008784">
    <property type="term" value="F:alanine racemase activity"/>
    <property type="evidence" value="ECO:0007669"/>
    <property type="project" value="UniProtKB-UniRule"/>
</dbReference>
<dbReference type="SUPFAM" id="SSF51419">
    <property type="entry name" value="PLP-binding barrel"/>
    <property type="match status" value="1"/>
</dbReference>
<dbReference type="EMBL" id="AP023418">
    <property type="protein sequence ID" value="BCK81047.1"/>
    <property type="molecule type" value="Genomic_DNA"/>
</dbReference>
<feature type="modified residue" description="N6-(pyridoxal phosphate)lysine" evidence="4 5">
    <location>
        <position position="359"/>
    </location>
</feature>
<dbReference type="Gene3D" id="3.20.20.10">
    <property type="entry name" value="Alanine racemase"/>
    <property type="match status" value="1"/>
</dbReference>
<dbReference type="InterPro" id="IPR029066">
    <property type="entry name" value="PLP-binding_barrel"/>
</dbReference>
<dbReference type="SUPFAM" id="SSF50621">
    <property type="entry name" value="Alanine racemase C-terminal domain-like"/>
    <property type="match status" value="1"/>
</dbReference>
<evidence type="ECO:0000256" key="2">
    <source>
        <dbReference type="ARBA" id="ARBA00022898"/>
    </source>
</evidence>
<comment type="function">
    <text evidence="4">Catalyzes the interconversion of L-alanine and D-alanine. May also act on other amino acids.</text>
</comment>
<evidence type="ECO:0000256" key="6">
    <source>
        <dbReference type="PIRSR" id="PIRSR600821-52"/>
    </source>
</evidence>
<feature type="transmembrane region" description="Helical" evidence="7">
    <location>
        <begin position="180"/>
        <end position="198"/>
    </location>
</feature>
<feature type="binding site" evidence="4 6">
    <location>
        <position position="453"/>
    </location>
    <ligand>
        <name>substrate</name>
    </ligand>
</feature>
<dbReference type="InterPro" id="IPR000821">
    <property type="entry name" value="Ala_racemase"/>
</dbReference>
<dbReference type="InterPro" id="IPR002656">
    <property type="entry name" value="Acyl_transf_3_dom"/>
</dbReference>
<dbReference type="InterPro" id="IPR011079">
    <property type="entry name" value="Ala_racemase_C"/>
</dbReference>
<name>A0A810Q460_9FIRM</name>
<dbReference type="PRINTS" id="PR00992">
    <property type="entry name" value="ALARACEMASE"/>
</dbReference>
<dbReference type="InterPro" id="IPR009006">
    <property type="entry name" value="Ala_racemase/Decarboxylase_C"/>
</dbReference>
<dbReference type="GO" id="GO:0016747">
    <property type="term" value="F:acyltransferase activity, transferring groups other than amino-acyl groups"/>
    <property type="evidence" value="ECO:0007669"/>
    <property type="project" value="InterPro"/>
</dbReference>
<feature type="domain" description="Alanine racemase C-terminal" evidence="8">
    <location>
        <begin position="564"/>
        <end position="693"/>
    </location>
</feature>
<dbReference type="EC" id="5.1.1.1" evidence="4"/>
<dbReference type="NCBIfam" id="NF033131">
    <property type="entry name" value="vanT-G-Cterm"/>
    <property type="match status" value="1"/>
</dbReference>
<feature type="transmembrane region" description="Helical" evidence="7">
    <location>
        <begin position="73"/>
        <end position="94"/>
    </location>
</feature>
<dbReference type="GO" id="GO:0030632">
    <property type="term" value="P:D-alanine biosynthetic process"/>
    <property type="evidence" value="ECO:0007669"/>
    <property type="project" value="UniProtKB-UniRule"/>
</dbReference>
<evidence type="ECO:0000256" key="1">
    <source>
        <dbReference type="ARBA" id="ARBA00001933"/>
    </source>
</evidence>
<feature type="binding site" evidence="4 6">
    <location>
        <position position="634"/>
    </location>
    <ligand>
        <name>substrate</name>
    </ligand>
</feature>
<evidence type="ECO:0000256" key="5">
    <source>
        <dbReference type="PIRSR" id="PIRSR600821-50"/>
    </source>
</evidence>
<dbReference type="GO" id="GO:0005829">
    <property type="term" value="C:cytosol"/>
    <property type="evidence" value="ECO:0007669"/>
    <property type="project" value="TreeGrafter"/>
</dbReference>
<comment type="cofactor">
    <cofactor evidence="1 4 5">
        <name>pyridoxal 5'-phosphate</name>
        <dbReference type="ChEBI" id="CHEBI:597326"/>
    </cofactor>
</comment>
<comment type="pathway">
    <text evidence="4">Amino-acid biosynthesis; D-alanine biosynthesis; D-alanine from L-alanine: step 1/1.</text>
</comment>
<feature type="transmembrane region" description="Helical" evidence="7">
    <location>
        <begin position="264"/>
        <end position="285"/>
    </location>
</feature>
<feature type="transmembrane region" description="Helical" evidence="7">
    <location>
        <begin position="235"/>
        <end position="252"/>
    </location>
</feature>
<evidence type="ECO:0000313" key="9">
    <source>
        <dbReference type="EMBL" id="BCK81047.1"/>
    </source>
</evidence>
<organism evidence="9 10">
    <name type="scientific">Vescimonas coprocola</name>
    <dbReference type="NCBI Taxonomy" id="2714355"/>
    <lineage>
        <taxon>Bacteria</taxon>
        <taxon>Bacillati</taxon>
        <taxon>Bacillota</taxon>
        <taxon>Clostridia</taxon>
        <taxon>Eubacteriales</taxon>
        <taxon>Oscillospiraceae</taxon>
        <taxon>Vescimonas</taxon>
    </lineage>
</organism>
<evidence type="ECO:0000256" key="4">
    <source>
        <dbReference type="HAMAP-Rule" id="MF_01201"/>
    </source>
</evidence>
<accession>A0A810Q460</accession>
<keyword evidence="2 4" id="KW-0663">Pyridoxal phosphate</keyword>
<feature type="transmembrane region" description="Helical" evidence="7">
    <location>
        <begin position="114"/>
        <end position="132"/>
    </location>
</feature>
<dbReference type="PANTHER" id="PTHR30511">
    <property type="entry name" value="ALANINE RACEMASE"/>
    <property type="match status" value="1"/>
</dbReference>
<keyword evidence="7" id="KW-0472">Membrane</keyword>
<evidence type="ECO:0000313" key="10">
    <source>
        <dbReference type="Proteomes" id="UP000681035"/>
    </source>
</evidence>
<proteinExistence type="inferred from homology"/>
<gene>
    <name evidence="9" type="primary">vanTG</name>
    <name evidence="9" type="ORF">MM50RIKEN_08100</name>
</gene>
<reference evidence="9" key="1">
    <citation type="submission" date="2020-09" db="EMBL/GenBank/DDBJ databases">
        <title>New species isolated from human feces.</title>
        <authorList>
            <person name="Kitahara M."/>
            <person name="Shigeno Y."/>
            <person name="Shime M."/>
            <person name="Matsumoto Y."/>
            <person name="Nakamura S."/>
            <person name="Motooka D."/>
            <person name="Fukuoka S."/>
            <person name="Nishikawa H."/>
            <person name="Benno Y."/>
        </authorList>
    </citation>
    <scope>NUCLEOTIDE SEQUENCE</scope>
    <source>
        <strain evidence="9">MM50</strain>
    </source>
</reference>
<evidence type="ECO:0000259" key="8">
    <source>
        <dbReference type="SMART" id="SM01005"/>
    </source>
</evidence>
<dbReference type="PANTHER" id="PTHR30511:SF0">
    <property type="entry name" value="ALANINE RACEMASE, CATABOLIC-RELATED"/>
    <property type="match status" value="1"/>
</dbReference>
<dbReference type="InterPro" id="IPR001608">
    <property type="entry name" value="Ala_racemase_N"/>
</dbReference>
<dbReference type="KEGG" id="vcop:MM50RIKEN_08100"/>
<dbReference type="PROSITE" id="PS00395">
    <property type="entry name" value="ALANINE_RACEMASE"/>
    <property type="match status" value="1"/>
</dbReference>
<feature type="transmembrane region" description="Helical" evidence="7">
    <location>
        <begin position="297"/>
        <end position="318"/>
    </location>
</feature>
<dbReference type="RefSeq" id="WP_213541852.1">
    <property type="nucleotide sequence ID" value="NZ_AP023418.1"/>
</dbReference>
<dbReference type="UniPathway" id="UPA00042">
    <property type="reaction ID" value="UER00497"/>
</dbReference>
<dbReference type="InterPro" id="IPR020622">
    <property type="entry name" value="Ala_racemase_pyridoxalP-BS"/>
</dbReference>
<keyword evidence="7" id="KW-0812">Transmembrane</keyword>